<accession>A0ABS8SGT8</accession>
<protein>
    <submittedName>
        <fullName evidence="2">Uncharacterized protein</fullName>
    </submittedName>
</protein>
<organism evidence="2 3">
    <name type="scientific">Datura stramonium</name>
    <name type="common">Jimsonweed</name>
    <name type="synonym">Common thornapple</name>
    <dbReference type="NCBI Taxonomy" id="4076"/>
    <lineage>
        <taxon>Eukaryota</taxon>
        <taxon>Viridiplantae</taxon>
        <taxon>Streptophyta</taxon>
        <taxon>Embryophyta</taxon>
        <taxon>Tracheophyta</taxon>
        <taxon>Spermatophyta</taxon>
        <taxon>Magnoliopsida</taxon>
        <taxon>eudicotyledons</taxon>
        <taxon>Gunneridae</taxon>
        <taxon>Pentapetalae</taxon>
        <taxon>asterids</taxon>
        <taxon>lamiids</taxon>
        <taxon>Solanales</taxon>
        <taxon>Solanaceae</taxon>
        <taxon>Solanoideae</taxon>
        <taxon>Datureae</taxon>
        <taxon>Datura</taxon>
    </lineage>
</organism>
<feature type="region of interest" description="Disordered" evidence="1">
    <location>
        <begin position="1"/>
        <end position="31"/>
    </location>
</feature>
<gene>
    <name evidence="2" type="ORF">HAX54_036716</name>
</gene>
<reference evidence="2 3" key="1">
    <citation type="journal article" date="2021" name="BMC Genomics">
        <title>Datura genome reveals duplications of psychoactive alkaloid biosynthetic genes and high mutation rate following tissue culture.</title>
        <authorList>
            <person name="Rajewski A."/>
            <person name="Carter-House D."/>
            <person name="Stajich J."/>
            <person name="Litt A."/>
        </authorList>
    </citation>
    <scope>NUCLEOTIDE SEQUENCE [LARGE SCALE GENOMIC DNA]</scope>
    <source>
        <strain evidence="2">AR-01</strain>
    </source>
</reference>
<dbReference type="Proteomes" id="UP000823775">
    <property type="component" value="Unassembled WGS sequence"/>
</dbReference>
<keyword evidence="3" id="KW-1185">Reference proteome</keyword>
<feature type="compositionally biased region" description="Basic and acidic residues" evidence="1">
    <location>
        <begin position="17"/>
        <end position="31"/>
    </location>
</feature>
<sequence>MAQMVNKPGEKFPQYDQEMKDSHVNKTQGDRVNHDQLCDYLHDQQMQPKDGAQLEGKIVALSLSPRQAQNHGMRK</sequence>
<evidence type="ECO:0000313" key="2">
    <source>
        <dbReference type="EMBL" id="MCD7457969.1"/>
    </source>
</evidence>
<name>A0ABS8SGT8_DATST</name>
<evidence type="ECO:0000313" key="3">
    <source>
        <dbReference type="Proteomes" id="UP000823775"/>
    </source>
</evidence>
<comment type="caution">
    <text evidence="2">The sequence shown here is derived from an EMBL/GenBank/DDBJ whole genome shotgun (WGS) entry which is preliminary data.</text>
</comment>
<proteinExistence type="predicted"/>
<evidence type="ECO:0000256" key="1">
    <source>
        <dbReference type="SAM" id="MobiDB-lite"/>
    </source>
</evidence>
<dbReference type="EMBL" id="JACEIK010000489">
    <property type="protein sequence ID" value="MCD7457969.1"/>
    <property type="molecule type" value="Genomic_DNA"/>
</dbReference>